<organism evidence="11 12">
    <name type="scientific">Emcibacter nanhaiensis</name>
    <dbReference type="NCBI Taxonomy" id="1505037"/>
    <lineage>
        <taxon>Bacteria</taxon>
        <taxon>Pseudomonadati</taxon>
        <taxon>Pseudomonadota</taxon>
        <taxon>Alphaproteobacteria</taxon>
        <taxon>Emcibacterales</taxon>
        <taxon>Emcibacteraceae</taxon>
        <taxon>Emcibacter</taxon>
    </lineage>
</organism>
<dbReference type="InterPro" id="IPR000795">
    <property type="entry name" value="T_Tr_GTP-bd_dom"/>
</dbReference>
<dbReference type="InterPro" id="IPR009000">
    <property type="entry name" value="Transl_B-barrel_sf"/>
</dbReference>
<feature type="binding site" evidence="7">
    <location>
        <begin position="408"/>
        <end position="412"/>
    </location>
    <ligand>
        <name>GTP</name>
        <dbReference type="ChEBI" id="CHEBI:37565"/>
    </ligand>
</feature>
<evidence type="ECO:0000256" key="1">
    <source>
        <dbReference type="ARBA" id="ARBA00007733"/>
    </source>
</evidence>
<dbReference type="FunFam" id="3.40.50.300:FF:000019">
    <property type="entry name" value="Translation initiation factor IF-2"/>
    <property type="match status" value="1"/>
</dbReference>
<keyword evidence="6 7" id="KW-0342">GTP-binding</keyword>
<dbReference type="Pfam" id="PF04760">
    <property type="entry name" value="IF2_N"/>
    <property type="match status" value="1"/>
</dbReference>
<dbReference type="InterPro" id="IPR053905">
    <property type="entry name" value="EF-G-like_DII"/>
</dbReference>
<dbReference type="PANTHER" id="PTHR43381:SF5">
    <property type="entry name" value="TR-TYPE G DOMAIN-CONTAINING PROTEIN"/>
    <property type="match status" value="1"/>
</dbReference>
<evidence type="ECO:0000256" key="5">
    <source>
        <dbReference type="ARBA" id="ARBA00022917"/>
    </source>
</evidence>
<feature type="binding site" evidence="7">
    <location>
        <begin position="462"/>
        <end position="465"/>
    </location>
    <ligand>
        <name>GTP</name>
        <dbReference type="ChEBI" id="CHEBI:37565"/>
    </ligand>
</feature>
<evidence type="ECO:0000256" key="2">
    <source>
        <dbReference type="ARBA" id="ARBA00020675"/>
    </source>
</evidence>
<comment type="similarity">
    <text evidence="1 7 8">Belongs to the TRAFAC class translation factor GTPase superfamily. Classic translation factor GTPase family. IF-2 subfamily.</text>
</comment>
<name>A0A501PLV4_9PROT</name>
<dbReference type="GO" id="GO:0003924">
    <property type="term" value="F:GTPase activity"/>
    <property type="evidence" value="ECO:0007669"/>
    <property type="project" value="UniProtKB-UniRule"/>
</dbReference>
<dbReference type="InterPro" id="IPR000178">
    <property type="entry name" value="TF_IF2_bacterial-like"/>
</dbReference>
<evidence type="ECO:0000256" key="9">
    <source>
        <dbReference type="SAM" id="MobiDB-lite"/>
    </source>
</evidence>
<dbReference type="InterPro" id="IPR044145">
    <property type="entry name" value="IF2_II"/>
</dbReference>
<gene>
    <name evidence="7 11" type="primary">infB</name>
    <name evidence="11" type="ORF">FIV46_04530</name>
</gene>
<feature type="compositionally biased region" description="Polar residues" evidence="9">
    <location>
        <begin position="11"/>
        <end position="23"/>
    </location>
</feature>
<keyword evidence="12" id="KW-1185">Reference proteome</keyword>
<dbReference type="PANTHER" id="PTHR43381">
    <property type="entry name" value="TRANSLATION INITIATION FACTOR IF-2-RELATED"/>
    <property type="match status" value="1"/>
</dbReference>
<dbReference type="SUPFAM" id="SSF52540">
    <property type="entry name" value="P-loop containing nucleoside triphosphate hydrolases"/>
    <property type="match status" value="1"/>
</dbReference>
<dbReference type="FunFam" id="2.40.30.10:FF:000007">
    <property type="entry name" value="Translation initiation factor IF-2"/>
    <property type="match status" value="1"/>
</dbReference>
<dbReference type="GO" id="GO:0005525">
    <property type="term" value="F:GTP binding"/>
    <property type="evidence" value="ECO:0007669"/>
    <property type="project" value="UniProtKB-KW"/>
</dbReference>
<dbReference type="InterPro" id="IPR005225">
    <property type="entry name" value="Small_GTP-bd"/>
</dbReference>
<dbReference type="GO" id="GO:0005829">
    <property type="term" value="C:cytosol"/>
    <property type="evidence" value="ECO:0007669"/>
    <property type="project" value="TreeGrafter"/>
</dbReference>
<dbReference type="NCBIfam" id="TIGR00231">
    <property type="entry name" value="small_GTP"/>
    <property type="match status" value="1"/>
</dbReference>
<dbReference type="InterPro" id="IPR006847">
    <property type="entry name" value="IF2_N"/>
</dbReference>
<dbReference type="AlphaFoldDB" id="A0A501PLV4"/>
<dbReference type="InterPro" id="IPR023115">
    <property type="entry name" value="TIF_IF2_dom3"/>
</dbReference>
<dbReference type="Proteomes" id="UP000319148">
    <property type="component" value="Unassembled WGS sequence"/>
</dbReference>
<comment type="caution">
    <text evidence="7">Lacks conserved residue(s) required for the propagation of feature annotation.</text>
</comment>
<feature type="region of interest" description="Disordered" evidence="9">
    <location>
        <begin position="47"/>
        <end position="244"/>
    </location>
</feature>
<dbReference type="PROSITE" id="PS51722">
    <property type="entry name" value="G_TR_2"/>
    <property type="match status" value="1"/>
</dbReference>
<evidence type="ECO:0000256" key="4">
    <source>
        <dbReference type="ARBA" id="ARBA00022741"/>
    </source>
</evidence>
<dbReference type="Pfam" id="PF22042">
    <property type="entry name" value="EF-G_D2"/>
    <property type="match status" value="1"/>
</dbReference>
<dbReference type="SUPFAM" id="SSF52156">
    <property type="entry name" value="Initiation factor IF2/eIF5b, domain 3"/>
    <property type="match status" value="1"/>
</dbReference>
<dbReference type="Gene3D" id="3.40.50.300">
    <property type="entry name" value="P-loop containing nucleotide triphosphate hydrolases"/>
    <property type="match status" value="1"/>
</dbReference>
<evidence type="ECO:0000256" key="8">
    <source>
        <dbReference type="RuleBase" id="RU000644"/>
    </source>
</evidence>
<proteinExistence type="inferred from homology"/>
<feature type="compositionally biased region" description="Low complexity" evidence="9">
    <location>
        <begin position="47"/>
        <end position="63"/>
    </location>
</feature>
<dbReference type="CDD" id="cd03692">
    <property type="entry name" value="mtIF2_IVc"/>
    <property type="match status" value="1"/>
</dbReference>
<dbReference type="CDD" id="cd03702">
    <property type="entry name" value="IF2_mtIF2_II"/>
    <property type="match status" value="1"/>
</dbReference>
<keyword evidence="4 7" id="KW-0547">Nucleotide-binding</keyword>
<feature type="compositionally biased region" description="Polar residues" evidence="9">
    <location>
        <begin position="78"/>
        <end position="87"/>
    </location>
</feature>
<keyword evidence="7" id="KW-0963">Cytoplasm</keyword>
<dbReference type="FunFam" id="2.40.30.10:FF:000008">
    <property type="entry name" value="Translation initiation factor IF-2"/>
    <property type="match status" value="1"/>
</dbReference>
<dbReference type="Pfam" id="PF00009">
    <property type="entry name" value="GTP_EFTU"/>
    <property type="match status" value="1"/>
</dbReference>
<dbReference type="InterPro" id="IPR036925">
    <property type="entry name" value="TIF_IF2_dom3_sf"/>
</dbReference>
<feature type="compositionally biased region" description="Basic and acidic residues" evidence="9">
    <location>
        <begin position="145"/>
        <end position="189"/>
    </location>
</feature>
<dbReference type="OrthoDB" id="9811804at2"/>
<dbReference type="RefSeq" id="WP_139938862.1">
    <property type="nucleotide sequence ID" value="NZ_JBHSYP010000003.1"/>
</dbReference>
<feature type="compositionally biased region" description="Basic and acidic residues" evidence="9">
    <location>
        <begin position="88"/>
        <end position="138"/>
    </location>
</feature>
<evidence type="ECO:0000313" key="12">
    <source>
        <dbReference type="Proteomes" id="UP000319148"/>
    </source>
</evidence>
<dbReference type="HAMAP" id="MF_00100_B">
    <property type="entry name" value="IF_2_B"/>
    <property type="match status" value="1"/>
</dbReference>
<dbReference type="Gene3D" id="2.40.30.10">
    <property type="entry name" value="Translation factors"/>
    <property type="match status" value="2"/>
</dbReference>
<evidence type="ECO:0000256" key="3">
    <source>
        <dbReference type="ARBA" id="ARBA00022540"/>
    </source>
</evidence>
<feature type="binding site" evidence="7">
    <location>
        <begin position="361"/>
        <end position="368"/>
    </location>
    <ligand>
        <name>GTP</name>
        <dbReference type="ChEBI" id="CHEBI:37565"/>
    </ligand>
</feature>
<feature type="domain" description="Tr-type G" evidence="10">
    <location>
        <begin position="352"/>
        <end position="522"/>
    </location>
</feature>
<feature type="compositionally biased region" description="Low complexity" evidence="9">
    <location>
        <begin position="190"/>
        <end position="201"/>
    </location>
</feature>
<dbReference type="InterPro" id="IPR027417">
    <property type="entry name" value="P-loop_NTPase"/>
</dbReference>
<dbReference type="CDD" id="cd01887">
    <property type="entry name" value="IF2_eIF5B"/>
    <property type="match status" value="1"/>
</dbReference>
<dbReference type="Pfam" id="PF11987">
    <property type="entry name" value="IF-2"/>
    <property type="match status" value="1"/>
</dbReference>
<sequence length="852" mass="91825">MSDDKGKKKTLSTSGRKTLQLKPSTAAPARGSGGVVVQRKKKLVLKPGETAAPAAETSKAAPVVRKEAKKAAKPAAETPSTADLTLTDSEREARLKALDLAKKASEQKAREEAEAAKKRAVLEAARAKEAEEAKKAEAAKPAPKATEKSKAEADAEEQEKEKKRQAELELKRKKEEEARKKAEEEEKQAAAKPVLKPAAKPAEAEQEAARPALKPSRGRGDQRRRSGKMTVNQALTGGDETRQRSLASLKRAQAKHKRTLGPAKPAQKVYREVTVPDFITVQELANRMTEKGSDIIKALMKMGVMATINQTIDQDTAELIVEEFGHTIKRVSESDVELELTGPEDKEEDLKSRAPVVTVMGHVDHGKTSILDALRKTDVAAGEAGGITQHIGAYQVQMPGGERITFLDTPGHAAFSAMRSRGAQVTDIVILVVAADDSIMPQTIEAISHAKAAEVPIIVAINKCDKPEANPTKVRQDLLQHEVFVEEMGGDVLDVEVSAKQGTNLDKLEEAILLQAELLDLKANPDRAAEGIVVEAKLDKGRGPVATVLVNRGTLKVGDIFVAGSEWGRVRALVNDKGQQIQSAGPSVPVEILGLNGTPEAGDEVVVVENEARARDVTDFRIRQKKEKQSTMPKASLEAMFSKLAEKEVASVPVLIKADVQGSVEAITGALENLSTEEVTARILHSAVGGISETDVQLAAASEAPILAFNVRASRKAADLAQQEGVEIRYYSVIYDLVDDMKAVMSGMLAPELRENIIGTAEILEVFSAGKAGKAAGCLVIDGVMKRGAKARLLRDDIVVYEGDLGSLRRFKDDVKEVKAGTECGMNFENYNDLKKGDVIECYEVEEISREL</sequence>
<evidence type="ECO:0000256" key="7">
    <source>
        <dbReference type="HAMAP-Rule" id="MF_00100"/>
    </source>
</evidence>
<comment type="subcellular location">
    <subcellularLocation>
        <location evidence="7">Cytoplasm</location>
    </subcellularLocation>
</comment>
<feature type="region of interest" description="Disordered" evidence="9">
    <location>
        <begin position="1"/>
        <end position="35"/>
    </location>
</feature>
<dbReference type="GO" id="GO:0003743">
    <property type="term" value="F:translation initiation factor activity"/>
    <property type="evidence" value="ECO:0007669"/>
    <property type="project" value="UniProtKB-UniRule"/>
</dbReference>
<comment type="caution">
    <text evidence="11">The sequence shown here is derived from an EMBL/GenBank/DDBJ whole genome shotgun (WGS) entry which is preliminary data.</text>
</comment>
<dbReference type="SUPFAM" id="SSF50447">
    <property type="entry name" value="Translation proteins"/>
    <property type="match status" value="2"/>
</dbReference>
<accession>A0A501PLV4</accession>
<keyword evidence="5 7" id="KW-0648">Protein biosynthesis</keyword>
<evidence type="ECO:0000259" key="10">
    <source>
        <dbReference type="PROSITE" id="PS51722"/>
    </source>
</evidence>
<evidence type="ECO:0000256" key="6">
    <source>
        <dbReference type="ARBA" id="ARBA00023134"/>
    </source>
</evidence>
<dbReference type="EMBL" id="VFIY01000005">
    <property type="protein sequence ID" value="TPD61479.1"/>
    <property type="molecule type" value="Genomic_DNA"/>
</dbReference>
<comment type="function">
    <text evidence="7 8">One of the essential components for the initiation of protein synthesis. Protects formylmethionyl-tRNA from spontaneous hydrolysis and promotes its binding to the 30S ribosomal subunits. Also involved in the hydrolysis of GTP during the formation of the 70S ribosomal complex.</text>
</comment>
<dbReference type="NCBIfam" id="TIGR00487">
    <property type="entry name" value="IF-2"/>
    <property type="match status" value="1"/>
</dbReference>
<reference evidence="12" key="1">
    <citation type="submission" date="2019-06" db="EMBL/GenBank/DDBJ databases">
        <title>The complete genome of Emcibacter congregatus ZYLT.</title>
        <authorList>
            <person name="Zhao Z."/>
        </authorList>
    </citation>
    <scope>NUCLEOTIDE SEQUENCE [LARGE SCALE GENOMIC DNA]</scope>
    <source>
        <strain evidence="12">MCCC 1A06723</strain>
    </source>
</reference>
<protein>
    <recommendedName>
        <fullName evidence="2 7">Translation initiation factor IF-2</fullName>
    </recommendedName>
</protein>
<dbReference type="FunFam" id="3.40.50.10050:FF:000001">
    <property type="entry name" value="Translation initiation factor IF-2"/>
    <property type="match status" value="1"/>
</dbReference>
<dbReference type="PROSITE" id="PS01176">
    <property type="entry name" value="IF2"/>
    <property type="match status" value="1"/>
</dbReference>
<keyword evidence="3 7" id="KW-0396">Initiation factor</keyword>
<evidence type="ECO:0000313" key="11">
    <source>
        <dbReference type="EMBL" id="TPD61479.1"/>
    </source>
</evidence>
<dbReference type="InterPro" id="IPR015760">
    <property type="entry name" value="TIF_IF2"/>
</dbReference>
<dbReference type="Gene3D" id="3.40.50.10050">
    <property type="entry name" value="Translation initiation factor IF- 2, domain 3"/>
    <property type="match status" value="1"/>
</dbReference>